<evidence type="ECO:0000313" key="2">
    <source>
        <dbReference type="EMBL" id="QHU02573.1"/>
    </source>
</evidence>
<dbReference type="AlphaFoldDB" id="A0A6C0JB91"/>
<keyword evidence="1" id="KW-1133">Transmembrane helix</keyword>
<protein>
    <submittedName>
        <fullName evidence="2">Uncharacterized protein</fullName>
    </submittedName>
</protein>
<accession>A0A6C0JB91</accession>
<dbReference type="EMBL" id="MN740360">
    <property type="protein sequence ID" value="QHU02573.1"/>
    <property type="molecule type" value="Genomic_DNA"/>
</dbReference>
<sequence length="193" mass="21840">MIKSMKYMIVPTISLIVIGLTIYWLYTRKTYEGLTHKSSDALKKKILEYEWKYFDEKTIITLTKMVNTYDTTASNLKIVFTQIKDLDNALNRVVKQGKLVGNIKQVVKTLDKSKLKAAANNLGITDEGFDGIMELSTKTAMLLPHLNINDHIMQGGIQVLSGNPVFETVISQIQQYGVQCNKSELDRSPFVKC</sequence>
<keyword evidence="1" id="KW-0472">Membrane</keyword>
<organism evidence="2">
    <name type="scientific">viral metagenome</name>
    <dbReference type="NCBI Taxonomy" id="1070528"/>
    <lineage>
        <taxon>unclassified sequences</taxon>
        <taxon>metagenomes</taxon>
        <taxon>organismal metagenomes</taxon>
    </lineage>
</organism>
<feature type="transmembrane region" description="Helical" evidence="1">
    <location>
        <begin position="7"/>
        <end position="26"/>
    </location>
</feature>
<evidence type="ECO:0000256" key="1">
    <source>
        <dbReference type="SAM" id="Phobius"/>
    </source>
</evidence>
<proteinExistence type="predicted"/>
<keyword evidence="1" id="KW-0812">Transmembrane</keyword>
<name>A0A6C0JB91_9ZZZZ</name>
<reference evidence="2" key="1">
    <citation type="journal article" date="2020" name="Nature">
        <title>Giant virus diversity and host interactions through global metagenomics.</title>
        <authorList>
            <person name="Schulz F."/>
            <person name="Roux S."/>
            <person name="Paez-Espino D."/>
            <person name="Jungbluth S."/>
            <person name="Walsh D.A."/>
            <person name="Denef V.J."/>
            <person name="McMahon K.D."/>
            <person name="Konstantinidis K.T."/>
            <person name="Eloe-Fadrosh E.A."/>
            <person name="Kyrpides N.C."/>
            <person name="Woyke T."/>
        </authorList>
    </citation>
    <scope>NUCLEOTIDE SEQUENCE</scope>
    <source>
        <strain evidence="2">GVMAG-M-3300025880-76</strain>
    </source>
</reference>